<dbReference type="CDD" id="cd02142">
    <property type="entry name" value="McbC_SagB-like_oxidoreductase"/>
    <property type="match status" value="1"/>
</dbReference>
<dbReference type="HOGENOM" id="CLU_613491_0_0_5"/>
<dbReference type="NCBIfam" id="TIGR03605">
    <property type="entry name" value="antibiot_sagB"/>
    <property type="match status" value="1"/>
</dbReference>
<dbReference type="Gene3D" id="3.40.109.10">
    <property type="entry name" value="NADH Oxidase"/>
    <property type="match status" value="1"/>
</dbReference>
<feature type="domain" description="Nitroreductase" evidence="1">
    <location>
        <begin position="248"/>
        <end position="412"/>
    </location>
</feature>
<name>K7Z648_9PROT</name>
<evidence type="ECO:0000313" key="3">
    <source>
        <dbReference type="Proteomes" id="UP000010077"/>
    </source>
</evidence>
<dbReference type="Proteomes" id="UP000010077">
    <property type="component" value="Chromosome"/>
</dbReference>
<dbReference type="InterPro" id="IPR052544">
    <property type="entry name" value="Bacteriocin_Proc_Enz"/>
</dbReference>
<dbReference type="eggNOG" id="COG0778">
    <property type="taxonomic scope" value="Bacteria"/>
</dbReference>
<reference evidence="2 3" key="1">
    <citation type="journal article" date="2012" name="Proc. Natl. Acad. Sci. U.S.A.">
        <title>Genome streamlining and chemical defense in a coral reef symbiosis.</title>
        <authorList>
            <person name="Kwan J.C."/>
            <person name="Donia M.S."/>
            <person name="Han A.W."/>
            <person name="Hirose E."/>
            <person name="Haygood M.G."/>
            <person name="Schmidt E.W."/>
        </authorList>
    </citation>
    <scope>NUCLEOTIDE SEQUENCE [LARGE SCALE GENOMIC DNA]</scope>
    <source>
        <strain evidence="2 3">L2</strain>
    </source>
</reference>
<protein>
    <submittedName>
        <fullName evidence="2">PtzP</fullName>
    </submittedName>
</protein>
<dbReference type="KEGG" id="thal:A1OE_1474"/>
<dbReference type="InterPro" id="IPR020051">
    <property type="entry name" value="SagB-type_dehydrogenase"/>
</dbReference>
<dbReference type="EMBL" id="CP003539">
    <property type="protein sequence ID" value="AFX99643.1"/>
    <property type="molecule type" value="Genomic_DNA"/>
</dbReference>
<dbReference type="PANTHER" id="PTHR43745">
    <property type="entry name" value="NITROREDUCTASE MJ1384-RELATED"/>
    <property type="match status" value="1"/>
</dbReference>
<dbReference type="PANTHER" id="PTHR43745:SF2">
    <property type="entry name" value="NITROREDUCTASE MJ1384-RELATED"/>
    <property type="match status" value="1"/>
</dbReference>
<evidence type="ECO:0000313" key="2">
    <source>
        <dbReference type="EMBL" id="AFX99643.1"/>
    </source>
</evidence>
<organism evidence="2 3">
    <name type="scientific">Candidatus Endolissoclinum faulkneri L2</name>
    <dbReference type="NCBI Taxonomy" id="1193729"/>
    <lineage>
        <taxon>Bacteria</taxon>
        <taxon>Pseudomonadati</taxon>
        <taxon>Pseudomonadota</taxon>
        <taxon>Alphaproteobacteria</taxon>
        <taxon>Rhodospirillales</taxon>
        <taxon>Rhodospirillaceae</taxon>
        <taxon>Candidatus Endolissoclinum</taxon>
    </lineage>
</organism>
<accession>K7Z648</accession>
<keyword evidence="3" id="KW-1185">Reference proteome</keyword>
<dbReference type="GO" id="GO:0016491">
    <property type="term" value="F:oxidoreductase activity"/>
    <property type="evidence" value="ECO:0007669"/>
    <property type="project" value="InterPro"/>
</dbReference>
<dbReference type="SUPFAM" id="SSF55469">
    <property type="entry name" value="FMN-dependent nitroreductase-like"/>
    <property type="match status" value="1"/>
</dbReference>
<dbReference type="InterPro" id="IPR000415">
    <property type="entry name" value="Nitroreductase-like"/>
</dbReference>
<proteinExistence type="predicted"/>
<dbReference type="STRING" id="1193729.A1OE_1474"/>
<dbReference type="AlphaFoldDB" id="K7Z648"/>
<gene>
    <name evidence="2" type="ORF">A1OE_1474</name>
</gene>
<dbReference type="Pfam" id="PF00881">
    <property type="entry name" value="Nitroreductase"/>
    <property type="match status" value="1"/>
</dbReference>
<dbReference type="InterPro" id="IPR029479">
    <property type="entry name" value="Nitroreductase"/>
</dbReference>
<evidence type="ECO:0000259" key="1">
    <source>
        <dbReference type="Pfam" id="PF00881"/>
    </source>
</evidence>
<sequence length="448" mass="49120">MLMTNTLSDSDTRISLRINQPSASLQRDGLRIIIDTGKKSPDVLDMQNQQITNLISLLAQPQGIDEQTLVASLDDAKIYNAIEWLSCRLSLSWELTKEGKPIAHATTITKKFQLEKPSGELDPASHLRRADDGDMKFPVIFSCPGLSYHIRLSIEGAKLASGLLASTISYENKALNDFLLRCGAAGGSLVTRNWAFADQVMHDSSRPRDDGRKISIIPTNKIQGLPVPEWRRIDSTRLPNRSIAEIFAKRRSLRDFSLKPPSATTLRLLLTQTLAFQKVRCLGASRWVERAFPAAGGLGELIGYLAVRNGEDLEVGLYRHDPLLDQLNHLGSEASAMYRLFDGASTAMMRSNNPPPVMLILASRVDLLVQKYGALGYRLALLNAGSAAATVELMASEIGLGSCSLGTSEVRTLTTLIDRKDISDITGGFIETPLLEISIGLKIHDDIE</sequence>